<sequence>MTAALATTVTATTTPAATRTSVTTTKNHWLSSMFPGIFNLGKKWPVQVLCYYLNDHKKRKAPVNMKSTLFTDIANDSKVSLISRVWNNVF</sequence>
<name>A0A1D1UGN8_RAMVA</name>
<reference evidence="1 2" key="1">
    <citation type="journal article" date="2016" name="Nat. Commun.">
        <title>Extremotolerant tardigrade genome and improved radiotolerance of human cultured cells by tardigrade-unique protein.</title>
        <authorList>
            <person name="Hashimoto T."/>
            <person name="Horikawa D.D."/>
            <person name="Saito Y."/>
            <person name="Kuwahara H."/>
            <person name="Kozuka-Hata H."/>
            <person name="Shin-I T."/>
            <person name="Minakuchi Y."/>
            <person name="Ohishi K."/>
            <person name="Motoyama A."/>
            <person name="Aizu T."/>
            <person name="Enomoto A."/>
            <person name="Kondo K."/>
            <person name="Tanaka S."/>
            <person name="Hara Y."/>
            <person name="Koshikawa S."/>
            <person name="Sagara H."/>
            <person name="Miura T."/>
            <person name="Yokobori S."/>
            <person name="Miyagawa K."/>
            <person name="Suzuki Y."/>
            <person name="Kubo T."/>
            <person name="Oyama M."/>
            <person name="Kohara Y."/>
            <person name="Fujiyama A."/>
            <person name="Arakawa K."/>
            <person name="Katayama T."/>
            <person name="Toyoda A."/>
            <person name="Kunieda T."/>
        </authorList>
    </citation>
    <scope>NUCLEOTIDE SEQUENCE [LARGE SCALE GENOMIC DNA]</scope>
    <source>
        <strain evidence="1 2">YOKOZUNA-1</strain>
    </source>
</reference>
<comment type="caution">
    <text evidence="1">The sequence shown here is derived from an EMBL/GenBank/DDBJ whole genome shotgun (WGS) entry which is preliminary data.</text>
</comment>
<evidence type="ECO:0000313" key="2">
    <source>
        <dbReference type="Proteomes" id="UP000186922"/>
    </source>
</evidence>
<organism evidence="1 2">
    <name type="scientific">Ramazzottius varieornatus</name>
    <name type="common">Water bear</name>
    <name type="synonym">Tardigrade</name>
    <dbReference type="NCBI Taxonomy" id="947166"/>
    <lineage>
        <taxon>Eukaryota</taxon>
        <taxon>Metazoa</taxon>
        <taxon>Ecdysozoa</taxon>
        <taxon>Tardigrada</taxon>
        <taxon>Eutardigrada</taxon>
        <taxon>Parachela</taxon>
        <taxon>Hypsibioidea</taxon>
        <taxon>Ramazzottiidae</taxon>
        <taxon>Ramazzottius</taxon>
    </lineage>
</organism>
<proteinExistence type="predicted"/>
<protein>
    <submittedName>
        <fullName evidence="1">Uncharacterized protein</fullName>
    </submittedName>
</protein>
<dbReference type="AlphaFoldDB" id="A0A1D1UGN8"/>
<dbReference type="Proteomes" id="UP000186922">
    <property type="component" value="Unassembled WGS sequence"/>
</dbReference>
<dbReference type="EMBL" id="BDGG01000001">
    <property type="protein sequence ID" value="GAU87700.1"/>
    <property type="molecule type" value="Genomic_DNA"/>
</dbReference>
<keyword evidence="2" id="KW-1185">Reference proteome</keyword>
<gene>
    <name evidence="1" type="primary">RvY_00512-1</name>
    <name evidence="1" type="synonym">RvY_00512.1</name>
    <name evidence="1" type="ORF">RvY_00512</name>
</gene>
<evidence type="ECO:0000313" key="1">
    <source>
        <dbReference type="EMBL" id="GAU87700.1"/>
    </source>
</evidence>
<accession>A0A1D1UGN8</accession>